<evidence type="ECO:0000256" key="8">
    <source>
        <dbReference type="ARBA" id="ARBA00023065"/>
    </source>
</evidence>
<keyword evidence="6 11" id="KW-0375">Hydrogen ion transport</keyword>
<feature type="transmembrane region" description="Helical" evidence="11">
    <location>
        <begin position="202"/>
        <end position="222"/>
    </location>
</feature>
<keyword evidence="5 11" id="KW-0812">Transmembrane</keyword>
<dbReference type="Gene3D" id="1.20.120.220">
    <property type="entry name" value="ATP synthase, F0 complex, subunit A"/>
    <property type="match status" value="1"/>
</dbReference>
<dbReference type="PANTHER" id="PTHR42823:SF3">
    <property type="entry name" value="ATP SYNTHASE SUBUNIT A, CHLOROPLASTIC"/>
    <property type="match status" value="1"/>
</dbReference>
<comment type="function">
    <text evidence="11 12">Key component of the proton channel; it plays a direct role in the translocation of protons across the membrane.</text>
</comment>
<dbReference type="PRINTS" id="PR00123">
    <property type="entry name" value="ATPASEA"/>
</dbReference>
<feature type="transmembrane region" description="Helical" evidence="11">
    <location>
        <begin position="106"/>
        <end position="122"/>
    </location>
</feature>
<dbReference type="InterPro" id="IPR000568">
    <property type="entry name" value="ATP_synth_F0_asu"/>
</dbReference>
<evidence type="ECO:0000313" key="14">
    <source>
        <dbReference type="Proteomes" id="UP000703590"/>
    </source>
</evidence>
<dbReference type="CDD" id="cd00310">
    <property type="entry name" value="ATP-synt_Fo_a_6"/>
    <property type="match status" value="1"/>
</dbReference>
<keyword evidence="9 11" id="KW-0472">Membrane</keyword>
<gene>
    <name evidence="11" type="primary">atpB</name>
    <name evidence="13" type="ORF">JWV37_07000</name>
</gene>
<evidence type="ECO:0000256" key="3">
    <source>
        <dbReference type="ARBA" id="ARBA00022448"/>
    </source>
</evidence>
<proteinExistence type="inferred from homology"/>
<evidence type="ECO:0000256" key="7">
    <source>
        <dbReference type="ARBA" id="ARBA00022989"/>
    </source>
</evidence>
<keyword evidence="4 11" id="KW-0138">CF(0)</keyword>
<dbReference type="InterPro" id="IPR045082">
    <property type="entry name" value="ATP_syn_F0_a_bact/chloroplast"/>
</dbReference>
<reference evidence="13" key="1">
    <citation type="submission" date="2021-02" db="EMBL/GenBank/DDBJ databases">
        <title>Sulfurospirillum tamanensis sp. nov.</title>
        <authorList>
            <person name="Frolova A."/>
            <person name="Merkel A."/>
            <person name="Slobodkin A."/>
        </authorList>
    </citation>
    <scope>NUCLEOTIDE SEQUENCE</scope>
    <source>
        <strain evidence="13">T05b</strain>
    </source>
</reference>
<dbReference type="NCBIfam" id="TIGR01131">
    <property type="entry name" value="ATP_synt_6_or_A"/>
    <property type="match status" value="1"/>
</dbReference>
<dbReference type="Pfam" id="PF00119">
    <property type="entry name" value="ATP-synt_A"/>
    <property type="match status" value="1"/>
</dbReference>
<evidence type="ECO:0000256" key="6">
    <source>
        <dbReference type="ARBA" id="ARBA00022781"/>
    </source>
</evidence>
<dbReference type="SUPFAM" id="SSF81336">
    <property type="entry name" value="F1F0 ATP synthase subunit A"/>
    <property type="match status" value="1"/>
</dbReference>
<evidence type="ECO:0000256" key="2">
    <source>
        <dbReference type="ARBA" id="ARBA00006810"/>
    </source>
</evidence>
<dbReference type="EMBL" id="JAFHKK010000013">
    <property type="protein sequence ID" value="MBN2964522.1"/>
    <property type="molecule type" value="Genomic_DNA"/>
</dbReference>
<accession>A0ABS2WSD1</accession>
<evidence type="ECO:0000256" key="9">
    <source>
        <dbReference type="ARBA" id="ARBA00023136"/>
    </source>
</evidence>
<feature type="transmembrane region" description="Helical" evidence="11">
    <location>
        <begin position="76"/>
        <end position="100"/>
    </location>
</feature>
<feature type="transmembrane region" description="Helical" evidence="11">
    <location>
        <begin position="176"/>
        <end position="196"/>
    </location>
</feature>
<sequence>MKDLFLFSGFISYDHSWSFIFHVILTGIVCLLIARAATSSMQLVPRGTQNIAEAYLMGVMTMGRDTFGSEELARKYLPMIATVGFMVLIANVMGIIPGFHSPTADINYTLALAIIVFLYYNFEGIRTNGFKKYFGHFMGPSPLLAPIMFPVEILSHMSRVVSLSFRLFGCIRGDDLFLAIILVLAPWIAPLAPYTLLTVMGLLQTFVFMMLTTVYLAGAVIISEDH</sequence>
<evidence type="ECO:0000256" key="1">
    <source>
        <dbReference type="ARBA" id="ARBA00004141"/>
    </source>
</evidence>
<keyword evidence="8 11" id="KW-0406">Ion transport</keyword>
<dbReference type="Proteomes" id="UP000703590">
    <property type="component" value="Unassembled WGS sequence"/>
</dbReference>
<keyword evidence="7 11" id="KW-1133">Transmembrane helix</keyword>
<evidence type="ECO:0000313" key="13">
    <source>
        <dbReference type="EMBL" id="MBN2964522.1"/>
    </source>
</evidence>
<reference evidence="13" key="2">
    <citation type="submission" date="2021-02" db="EMBL/GenBank/DDBJ databases">
        <authorList>
            <person name="Merkel A.Y."/>
        </authorList>
    </citation>
    <scope>NUCLEOTIDE SEQUENCE</scope>
    <source>
        <strain evidence="13">T05b</strain>
    </source>
</reference>
<comment type="caution">
    <text evidence="13">The sequence shown here is derived from an EMBL/GenBank/DDBJ whole genome shotgun (WGS) entry which is preliminary data.</text>
</comment>
<keyword evidence="11" id="KW-1003">Cell membrane</keyword>
<keyword evidence="14" id="KW-1185">Reference proteome</keyword>
<evidence type="ECO:0000256" key="5">
    <source>
        <dbReference type="ARBA" id="ARBA00022692"/>
    </source>
</evidence>
<dbReference type="InterPro" id="IPR035908">
    <property type="entry name" value="F0_ATP_A_sf"/>
</dbReference>
<comment type="similarity">
    <text evidence="2 11 12">Belongs to the ATPase A chain family.</text>
</comment>
<dbReference type="NCBIfam" id="NF004481">
    <property type="entry name" value="PRK05815.2-3"/>
    <property type="match status" value="1"/>
</dbReference>
<evidence type="ECO:0000256" key="11">
    <source>
        <dbReference type="HAMAP-Rule" id="MF_01393"/>
    </source>
</evidence>
<keyword evidence="10 11" id="KW-0066">ATP synthesis</keyword>
<keyword evidence="3 11" id="KW-0813">Transport</keyword>
<dbReference type="HAMAP" id="MF_01393">
    <property type="entry name" value="ATP_synth_a_bact"/>
    <property type="match status" value="1"/>
</dbReference>
<comment type="subcellular location">
    <subcellularLocation>
        <location evidence="11 12">Cell membrane</location>
        <topology evidence="11 12">Multi-pass membrane protein</topology>
    </subcellularLocation>
    <subcellularLocation>
        <location evidence="1">Membrane</location>
        <topology evidence="1">Multi-pass membrane protein</topology>
    </subcellularLocation>
</comment>
<protein>
    <recommendedName>
        <fullName evidence="11 12">ATP synthase subunit a</fullName>
    </recommendedName>
    <alternativeName>
        <fullName evidence="11">ATP synthase F0 sector subunit a</fullName>
    </alternativeName>
    <alternativeName>
        <fullName evidence="11">F-ATPase subunit 6</fullName>
    </alternativeName>
</protein>
<feature type="transmembrane region" description="Helical" evidence="11">
    <location>
        <begin position="20"/>
        <end position="38"/>
    </location>
</feature>
<dbReference type="PANTHER" id="PTHR42823">
    <property type="entry name" value="ATP SYNTHASE SUBUNIT A, CHLOROPLASTIC"/>
    <property type="match status" value="1"/>
</dbReference>
<dbReference type="RefSeq" id="WP_205459073.1">
    <property type="nucleotide sequence ID" value="NZ_JAFHKK010000013.1"/>
</dbReference>
<evidence type="ECO:0000256" key="12">
    <source>
        <dbReference type="RuleBase" id="RU000483"/>
    </source>
</evidence>
<evidence type="ECO:0000256" key="10">
    <source>
        <dbReference type="ARBA" id="ARBA00023310"/>
    </source>
</evidence>
<evidence type="ECO:0000256" key="4">
    <source>
        <dbReference type="ARBA" id="ARBA00022547"/>
    </source>
</evidence>
<organism evidence="13 14">
    <name type="scientific">Sulfurospirillum tamanense</name>
    <dbReference type="NCBI Taxonomy" id="2813362"/>
    <lineage>
        <taxon>Bacteria</taxon>
        <taxon>Pseudomonadati</taxon>
        <taxon>Campylobacterota</taxon>
        <taxon>Epsilonproteobacteria</taxon>
        <taxon>Campylobacterales</taxon>
        <taxon>Sulfurospirillaceae</taxon>
        <taxon>Sulfurospirillum</taxon>
    </lineage>
</organism>
<name>A0ABS2WSD1_9BACT</name>